<dbReference type="InterPro" id="IPR007472">
    <property type="entry name" value="N-end_Aminoacyl_Trfase_C"/>
</dbReference>
<dbReference type="Pfam" id="PF04376">
    <property type="entry name" value="ATE_N"/>
    <property type="match status" value="1"/>
</dbReference>
<name>A0AAP4X2E0_9GAMM</name>
<dbReference type="GO" id="GO:0008914">
    <property type="term" value="F:leucyl-tRNA--protein transferase activity"/>
    <property type="evidence" value="ECO:0007669"/>
    <property type="project" value="UniProtKB-UniRule"/>
</dbReference>
<comment type="similarity">
    <text evidence="4">Belongs to the R-transferase family. Bpt subfamily.</text>
</comment>
<keyword evidence="3 4" id="KW-0012">Acyltransferase</keyword>
<keyword evidence="1 4" id="KW-0963">Cytoplasm</keyword>
<sequence>MSSNTPKQPQRDLRFFLTVPHACSYLEGRQATTLFLDPQEAPNSGVYDALALLGFRRSGSHLYRPHCGDCRACISVRVPIADFTPNRTQKRLVRRNADLVIEEEPALFDPEHYRLYAHYIRSRHADGDMFPPSHEQYRTFLTSRDDYARLVSFRLDGRLVAVAAMDRMSHGLSAIYTFYDPDESLNQRSLGTYAVLWQIEQARREGLTHLYLGYWIRDCRKMNYKQHFQPLEYLDGSHWRRRIPANHTDSHLPLSLVKQGASVTSGE</sequence>
<proteinExistence type="inferred from homology"/>
<comment type="function">
    <text evidence="4">Functions in the N-end rule pathway of protein degradation where it conjugates Leu from its aminoacyl-tRNA to the N-termini of proteins containing an N-terminal aspartate or glutamate.</text>
</comment>
<evidence type="ECO:0000256" key="4">
    <source>
        <dbReference type="HAMAP-Rule" id="MF_00689"/>
    </source>
</evidence>
<evidence type="ECO:0000256" key="2">
    <source>
        <dbReference type="ARBA" id="ARBA00022679"/>
    </source>
</evidence>
<dbReference type="Gene3D" id="3.40.630.30">
    <property type="match status" value="1"/>
</dbReference>
<dbReference type="RefSeq" id="WP_303594772.1">
    <property type="nucleotide sequence ID" value="NZ_JAUORK010000019.1"/>
</dbReference>
<dbReference type="GO" id="GO:0071596">
    <property type="term" value="P:ubiquitin-dependent protein catabolic process via the N-end rule pathway"/>
    <property type="evidence" value="ECO:0007669"/>
    <property type="project" value="InterPro"/>
</dbReference>
<dbReference type="InterPro" id="IPR016181">
    <property type="entry name" value="Acyl_CoA_acyltransferase"/>
</dbReference>
<dbReference type="NCBIfam" id="NF002346">
    <property type="entry name" value="PRK01305.2-3"/>
    <property type="match status" value="1"/>
</dbReference>
<dbReference type="PIRSF" id="PIRSF037208">
    <property type="entry name" value="ATE_pro_prd"/>
    <property type="match status" value="1"/>
</dbReference>
<accession>A0AAP4X2E0</accession>
<feature type="domain" description="N-end rule aminoacyl transferase C-terminal" evidence="6">
    <location>
        <begin position="111"/>
        <end position="235"/>
    </location>
</feature>
<evidence type="ECO:0000256" key="1">
    <source>
        <dbReference type="ARBA" id="ARBA00022490"/>
    </source>
</evidence>
<evidence type="ECO:0000256" key="3">
    <source>
        <dbReference type="ARBA" id="ARBA00023315"/>
    </source>
</evidence>
<dbReference type="EMBL" id="JAUORK010000019">
    <property type="protein sequence ID" value="MDO6673103.1"/>
    <property type="molecule type" value="Genomic_DNA"/>
</dbReference>
<dbReference type="SUPFAM" id="SSF55729">
    <property type="entry name" value="Acyl-CoA N-acyltransferases (Nat)"/>
    <property type="match status" value="1"/>
</dbReference>
<dbReference type="NCBIfam" id="NF002341">
    <property type="entry name" value="PRK01305.1-1"/>
    <property type="match status" value="1"/>
</dbReference>
<dbReference type="HAMAP" id="MF_00689">
    <property type="entry name" value="Bpt"/>
    <property type="match status" value="1"/>
</dbReference>
<dbReference type="PANTHER" id="PTHR21367:SF1">
    <property type="entry name" value="ARGINYL-TRNA--PROTEIN TRANSFERASE 1"/>
    <property type="match status" value="1"/>
</dbReference>
<dbReference type="AlphaFoldDB" id="A0AAP4X2E0"/>
<feature type="domain" description="N-end aminoacyl transferase N-terminal" evidence="5">
    <location>
        <begin position="21"/>
        <end position="91"/>
    </location>
</feature>
<comment type="caution">
    <text evidence="7">The sequence shown here is derived from an EMBL/GenBank/DDBJ whole genome shotgun (WGS) entry which is preliminary data.</text>
</comment>
<dbReference type="GO" id="GO:0004057">
    <property type="term" value="F:arginyl-tRNA--protein transferase activity"/>
    <property type="evidence" value="ECO:0007669"/>
    <property type="project" value="InterPro"/>
</dbReference>
<evidence type="ECO:0000313" key="8">
    <source>
        <dbReference type="Proteomes" id="UP001170481"/>
    </source>
</evidence>
<reference evidence="7" key="1">
    <citation type="submission" date="2023-07" db="EMBL/GenBank/DDBJ databases">
        <title>Genome content predicts the carbon catabolic preferences of heterotrophic bacteria.</title>
        <authorList>
            <person name="Gralka M."/>
        </authorList>
    </citation>
    <scope>NUCLEOTIDE SEQUENCE</scope>
    <source>
        <strain evidence="7">C2R13</strain>
    </source>
</reference>
<dbReference type="InterPro" id="IPR017138">
    <property type="entry name" value="Asp_Glu_LeuTrfase"/>
</dbReference>
<protein>
    <recommendedName>
        <fullName evidence="4">Aspartate/glutamate leucyltransferase</fullName>
        <ecNumber evidence="4">2.3.2.29</ecNumber>
    </recommendedName>
</protein>
<keyword evidence="2 4" id="KW-0808">Transferase</keyword>
<dbReference type="EC" id="2.3.2.29" evidence="4"/>
<gene>
    <name evidence="4" type="primary">bpt</name>
    <name evidence="7" type="ORF">Q4535_13380</name>
</gene>
<dbReference type="GO" id="GO:0005737">
    <property type="term" value="C:cytoplasm"/>
    <property type="evidence" value="ECO:0007669"/>
    <property type="project" value="UniProtKB-SubCell"/>
</dbReference>
<evidence type="ECO:0000259" key="6">
    <source>
        <dbReference type="Pfam" id="PF04377"/>
    </source>
</evidence>
<evidence type="ECO:0000313" key="7">
    <source>
        <dbReference type="EMBL" id="MDO6673103.1"/>
    </source>
</evidence>
<dbReference type="NCBIfam" id="NF002342">
    <property type="entry name" value="PRK01305.1-3"/>
    <property type="match status" value="1"/>
</dbReference>
<dbReference type="Proteomes" id="UP001170481">
    <property type="component" value="Unassembled WGS sequence"/>
</dbReference>
<evidence type="ECO:0000259" key="5">
    <source>
        <dbReference type="Pfam" id="PF04376"/>
    </source>
</evidence>
<dbReference type="InterPro" id="IPR007471">
    <property type="entry name" value="N-end_Aminoacyl_Trfase_N"/>
</dbReference>
<comment type="subcellular location">
    <subcellularLocation>
        <location evidence="4">Cytoplasm</location>
    </subcellularLocation>
</comment>
<dbReference type="Pfam" id="PF04377">
    <property type="entry name" value="ATE_C"/>
    <property type="match status" value="1"/>
</dbReference>
<comment type="catalytic activity">
    <reaction evidence="4">
        <text>N-terminal L-glutamyl-[protein] + L-leucyl-tRNA(Leu) = N-terminal L-leucyl-L-glutamyl-[protein] + tRNA(Leu) + H(+)</text>
        <dbReference type="Rhea" id="RHEA:50412"/>
        <dbReference type="Rhea" id="RHEA-COMP:9613"/>
        <dbReference type="Rhea" id="RHEA-COMP:9622"/>
        <dbReference type="Rhea" id="RHEA-COMP:12664"/>
        <dbReference type="Rhea" id="RHEA-COMP:12668"/>
        <dbReference type="ChEBI" id="CHEBI:15378"/>
        <dbReference type="ChEBI" id="CHEBI:64721"/>
        <dbReference type="ChEBI" id="CHEBI:78442"/>
        <dbReference type="ChEBI" id="CHEBI:78494"/>
        <dbReference type="ChEBI" id="CHEBI:133041"/>
        <dbReference type="EC" id="2.3.2.29"/>
    </reaction>
</comment>
<dbReference type="PANTHER" id="PTHR21367">
    <property type="entry name" value="ARGININE-TRNA-PROTEIN TRANSFERASE 1"/>
    <property type="match status" value="1"/>
</dbReference>
<organism evidence="7 8">
    <name type="scientific">Cobetia amphilecti</name>
    <dbReference type="NCBI Taxonomy" id="1055104"/>
    <lineage>
        <taxon>Bacteria</taxon>
        <taxon>Pseudomonadati</taxon>
        <taxon>Pseudomonadota</taxon>
        <taxon>Gammaproteobacteria</taxon>
        <taxon>Oceanospirillales</taxon>
        <taxon>Halomonadaceae</taxon>
        <taxon>Cobetia</taxon>
    </lineage>
</organism>
<dbReference type="InterPro" id="IPR030700">
    <property type="entry name" value="N-end_Aminoacyl_Trfase"/>
</dbReference>
<comment type="catalytic activity">
    <reaction evidence="4">
        <text>N-terminal L-aspartyl-[protein] + L-leucyl-tRNA(Leu) = N-terminal L-leucyl-L-aspartyl-[protein] + tRNA(Leu) + H(+)</text>
        <dbReference type="Rhea" id="RHEA:50420"/>
        <dbReference type="Rhea" id="RHEA-COMP:9613"/>
        <dbReference type="Rhea" id="RHEA-COMP:9622"/>
        <dbReference type="Rhea" id="RHEA-COMP:12669"/>
        <dbReference type="Rhea" id="RHEA-COMP:12674"/>
        <dbReference type="ChEBI" id="CHEBI:15378"/>
        <dbReference type="ChEBI" id="CHEBI:64720"/>
        <dbReference type="ChEBI" id="CHEBI:78442"/>
        <dbReference type="ChEBI" id="CHEBI:78494"/>
        <dbReference type="ChEBI" id="CHEBI:133042"/>
        <dbReference type="EC" id="2.3.2.29"/>
    </reaction>
</comment>